<accession>A0A0B0H6Y1</accession>
<dbReference type="InterPro" id="IPR036105">
    <property type="entry name" value="DiNase_FeMo-co_biosyn_sf"/>
</dbReference>
<dbReference type="RefSeq" id="WP_043118523.1">
    <property type="nucleotide sequence ID" value="NZ_JRAA01000003.1"/>
</dbReference>
<dbReference type="STRING" id="2340.JV46_27840"/>
<dbReference type="eggNOG" id="COG1433">
    <property type="taxonomic scope" value="Bacteria"/>
</dbReference>
<reference evidence="4 6" key="2">
    <citation type="submission" date="2016-11" db="EMBL/GenBank/DDBJ databases">
        <title>Mixed transmission modes and dynamic genome evolution in an obligate animal-bacterial symbiosis.</title>
        <authorList>
            <person name="Russell S.L."/>
            <person name="Corbett-Detig R.B."/>
            <person name="Cavanaugh C.M."/>
        </authorList>
    </citation>
    <scope>NUCLEOTIDE SEQUENCE [LARGE SCALE GENOMIC DNA]</scope>
    <source>
        <strain evidence="4">MA-KB16</strain>
    </source>
</reference>
<name>A0A0B0H6Y1_SOVGS</name>
<evidence type="ECO:0000313" key="6">
    <source>
        <dbReference type="Proteomes" id="UP000190962"/>
    </source>
</evidence>
<dbReference type="PANTHER" id="PTHR42983:SF1">
    <property type="entry name" value="IRON-MOLYBDENUM PROTEIN"/>
    <property type="match status" value="1"/>
</dbReference>
<keyword evidence="5" id="KW-1185">Reference proteome</keyword>
<dbReference type="SUPFAM" id="SSF53146">
    <property type="entry name" value="Nitrogenase accessory factor-like"/>
    <property type="match status" value="1"/>
</dbReference>
<dbReference type="PANTHER" id="PTHR42983">
    <property type="entry name" value="DINITROGENASE IRON-MOLYBDENUM COFACTOR PROTEIN-RELATED"/>
    <property type="match status" value="1"/>
</dbReference>
<evidence type="ECO:0000313" key="4">
    <source>
        <dbReference type="EMBL" id="OOY33897.1"/>
    </source>
</evidence>
<organism evidence="3 5">
    <name type="scientific">Solemya velum gill symbiont</name>
    <dbReference type="NCBI Taxonomy" id="2340"/>
    <lineage>
        <taxon>Bacteria</taxon>
        <taxon>Pseudomonadati</taxon>
        <taxon>Pseudomonadota</taxon>
        <taxon>Gammaproteobacteria</taxon>
        <taxon>sulfur-oxidizing symbionts</taxon>
    </lineage>
</organism>
<evidence type="ECO:0000313" key="5">
    <source>
        <dbReference type="Proteomes" id="UP000030856"/>
    </source>
</evidence>
<dbReference type="EMBL" id="MPNX01000030">
    <property type="protein sequence ID" value="OOY33897.1"/>
    <property type="molecule type" value="Genomic_DNA"/>
</dbReference>
<dbReference type="Pfam" id="PF02579">
    <property type="entry name" value="Nitro_FeMo-Co"/>
    <property type="match status" value="1"/>
</dbReference>
<dbReference type="AlphaFoldDB" id="A0A0B0H6Y1"/>
<comment type="caution">
    <text evidence="3">The sequence shown here is derived from an EMBL/GenBank/DDBJ whole genome shotgun (WGS) entry which is preliminary data.</text>
</comment>
<evidence type="ECO:0000256" key="1">
    <source>
        <dbReference type="ARBA" id="ARBA00023231"/>
    </source>
</evidence>
<protein>
    <recommendedName>
        <fullName evidence="2">Dinitrogenase iron-molybdenum cofactor biosynthesis domain-containing protein</fullName>
    </recommendedName>
</protein>
<gene>
    <name evidence="4" type="ORF">BOV88_12890</name>
    <name evidence="3" type="ORF">JV46_27840</name>
</gene>
<evidence type="ECO:0000259" key="2">
    <source>
        <dbReference type="Pfam" id="PF02579"/>
    </source>
</evidence>
<proteinExistence type="predicted"/>
<dbReference type="Gene3D" id="3.30.420.130">
    <property type="entry name" value="Dinitrogenase iron-molybdenum cofactor biosynthesis domain"/>
    <property type="match status" value="1"/>
</dbReference>
<dbReference type="EMBL" id="JRAA01000003">
    <property type="protein sequence ID" value="KHF24382.1"/>
    <property type="molecule type" value="Genomic_DNA"/>
</dbReference>
<reference evidence="3 5" key="1">
    <citation type="journal article" date="2014" name="BMC Genomics">
        <title>The genome of the intracellular bacterium of the coastal bivalve, Solemya velum: a blueprint for thriving in and out of symbiosis.</title>
        <authorList>
            <person name="Dmytrenko O."/>
            <person name="Russell S.L."/>
            <person name="Loo W.T."/>
            <person name="Fontanez K.M."/>
            <person name="Liao L."/>
            <person name="Roeselers G."/>
            <person name="Sharma R."/>
            <person name="Stewart F.J."/>
            <person name="Newton I.L."/>
            <person name="Woyke T."/>
            <person name="Wu D."/>
            <person name="Lang J.M."/>
            <person name="Eisen J.A."/>
            <person name="Cavanaugh C.M."/>
        </authorList>
    </citation>
    <scope>NUCLEOTIDE SEQUENCE [LARGE SCALE GENOMIC DNA]</scope>
    <source>
        <strain evidence="3 5">WH</strain>
    </source>
</reference>
<feature type="domain" description="Dinitrogenase iron-molybdenum cofactor biosynthesis" evidence="2">
    <location>
        <begin position="13"/>
        <end position="101"/>
    </location>
</feature>
<dbReference type="InterPro" id="IPR003731">
    <property type="entry name" value="Di-Nase_FeMo-co_biosynth"/>
</dbReference>
<sequence length="102" mass="10987">MKIAIAVTSSEEDAHVDRRGARAPYYLILTTDSGLSKILSNPVSQDERRVGPQAAAFLVSEGVDEVVAGDFGPKFRAELENNKITCTEMTGTASQVIDKLMS</sequence>
<dbReference type="Proteomes" id="UP000030856">
    <property type="component" value="Unassembled WGS sequence"/>
</dbReference>
<evidence type="ECO:0000313" key="3">
    <source>
        <dbReference type="EMBL" id="KHF24382.1"/>
    </source>
</evidence>
<dbReference type="OrthoDB" id="9807451at2"/>
<dbReference type="Proteomes" id="UP000190962">
    <property type="component" value="Unassembled WGS sequence"/>
</dbReference>
<keyword evidence="1" id="KW-0535">Nitrogen fixation</keyword>